<dbReference type="Proteomes" id="UP000275727">
    <property type="component" value="Chromosome"/>
</dbReference>
<keyword evidence="1" id="KW-0732">Signal</keyword>
<reference evidence="3 5" key="2">
    <citation type="submission" date="2018-10" db="EMBL/GenBank/DDBJ databases">
        <title>Genomic Encyclopedia of Type Strains, Phase IV (KMG-IV): sequencing the most valuable type-strain genomes for metagenomic binning, comparative biology and taxonomic classification.</title>
        <authorList>
            <person name="Goeker M."/>
        </authorList>
    </citation>
    <scope>NUCLEOTIDE SEQUENCE [LARGE SCALE GENOMIC DNA]</scope>
    <source>
        <strain evidence="3 5">DSM 19791</strain>
    </source>
</reference>
<dbReference type="EMBL" id="RBWX01000007">
    <property type="protein sequence ID" value="RKS91847.1"/>
    <property type="molecule type" value="Genomic_DNA"/>
</dbReference>
<dbReference type="InterPro" id="IPR022061">
    <property type="entry name" value="DUF3617"/>
</dbReference>
<dbReference type="Proteomes" id="UP000276029">
    <property type="component" value="Unassembled WGS sequence"/>
</dbReference>
<proteinExistence type="predicted"/>
<dbReference type="RefSeq" id="WP_121048447.1">
    <property type="nucleotide sequence ID" value="NZ_AP018711.1"/>
</dbReference>
<accession>A0AAD1D8L2</accession>
<dbReference type="EMBL" id="AP018711">
    <property type="protein sequence ID" value="BBE34831.1"/>
    <property type="molecule type" value="Genomic_DNA"/>
</dbReference>
<protein>
    <submittedName>
        <fullName evidence="3">Uncharacterized protein DUF3617</fullName>
    </submittedName>
</protein>
<dbReference type="KEGG" id="smic:SmB9_24890"/>
<gene>
    <name evidence="3" type="ORF">DFR51_1418</name>
    <name evidence="2" type="ORF">SmB9_24890</name>
</gene>
<evidence type="ECO:0000313" key="3">
    <source>
        <dbReference type="EMBL" id="RKS91847.1"/>
    </source>
</evidence>
<reference evidence="2 4" key="1">
    <citation type="submission" date="2018-06" db="EMBL/GenBank/DDBJ databases">
        <title>Complete Genome Sequence of the Microcystin-Degrading Bacterium Sphingosinicella microcystinivorans Strain B-9.</title>
        <authorList>
            <person name="Jin H."/>
            <person name="Nishizawa T."/>
            <person name="Guo Y."/>
            <person name="Nishizawa A."/>
            <person name="Park H."/>
            <person name="Kato H."/>
            <person name="Tsuji K."/>
            <person name="Harada K."/>
        </authorList>
    </citation>
    <scope>NUCLEOTIDE SEQUENCE [LARGE SCALE GENOMIC DNA]</scope>
    <source>
        <strain evidence="2 4">B9</strain>
    </source>
</reference>
<evidence type="ECO:0000313" key="4">
    <source>
        <dbReference type="Proteomes" id="UP000275727"/>
    </source>
</evidence>
<evidence type="ECO:0000313" key="2">
    <source>
        <dbReference type="EMBL" id="BBE34831.1"/>
    </source>
</evidence>
<organism evidence="2 4">
    <name type="scientific">Sphingosinicella microcystinivorans</name>
    <dbReference type="NCBI Taxonomy" id="335406"/>
    <lineage>
        <taxon>Bacteria</taxon>
        <taxon>Pseudomonadati</taxon>
        <taxon>Pseudomonadota</taxon>
        <taxon>Alphaproteobacteria</taxon>
        <taxon>Sphingomonadales</taxon>
        <taxon>Sphingosinicellaceae</taxon>
        <taxon>Sphingosinicella</taxon>
    </lineage>
</organism>
<feature type="chain" id="PRO_5042179219" evidence="1">
    <location>
        <begin position="22"/>
        <end position="150"/>
    </location>
</feature>
<evidence type="ECO:0000256" key="1">
    <source>
        <dbReference type="SAM" id="SignalP"/>
    </source>
</evidence>
<dbReference type="AlphaFoldDB" id="A0AAD1D8L2"/>
<keyword evidence="5" id="KW-1185">Reference proteome</keyword>
<dbReference type="Pfam" id="PF12276">
    <property type="entry name" value="DUF3617"/>
    <property type="match status" value="1"/>
</dbReference>
<name>A0AAD1D8L2_SPHMI</name>
<sequence length="150" mass="15950">MRAGFRLLLAASAAVPLAAFAGNTLSPGKWASAGAVTSIDMPGMPPEALAMMKKRPINHSYCLTPEQAAKDPRQMFKGDNGECEYTKFSMADGKLNAVMQCKGPQGKMTMTMHGTYSASSYESTNVMVVEGPRGNMKMTSKISGKRTGAC</sequence>
<feature type="signal peptide" evidence="1">
    <location>
        <begin position="1"/>
        <end position="21"/>
    </location>
</feature>
<evidence type="ECO:0000313" key="5">
    <source>
        <dbReference type="Proteomes" id="UP000276029"/>
    </source>
</evidence>